<dbReference type="Proteomes" id="UP001144341">
    <property type="component" value="Unassembled WGS sequence"/>
</dbReference>
<evidence type="ECO:0000313" key="2">
    <source>
        <dbReference type="Proteomes" id="UP001144341"/>
    </source>
</evidence>
<accession>A0ABT4L1Z6</accession>
<protein>
    <recommendedName>
        <fullName evidence="3">Bacteriocin</fullName>
    </recommendedName>
</protein>
<gene>
    <name evidence="1" type="ORF">O0931_14125</name>
</gene>
<organism evidence="1 2">
    <name type="scientific">Pedobacter rhodius</name>
    <dbReference type="NCBI Taxonomy" id="3004098"/>
    <lineage>
        <taxon>Bacteria</taxon>
        <taxon>Pseudomonadati</taxon>
        <taxon>Bacteroidota</taxon>
        <taxon>Sphingobacteriia</taxon>
        <taxon>Sphingobacteriales</taxon>
        <taxon>Sphingobacteriaceae</taxon>
        <taxon>Pedobacter</taxon>
    </lineage>
</organism>
<dbReference type="RefSeq" id="WP_269416214.1">
    <property type="nucleotide sequence ID" value="NZ_JAPWGL010000003.1"/>
</dbReference>
<sequence length="80" mass="7963">MKKVNLLSRAEMKNVMGGLYPVGTPGGNNGNPCASGGACDAAGGTVAYAMDNGDYGAGNCQGAAGCHNYCSAPGQPNFWC</sequence>
<proteinExistence type="predicted"/>
<dbReference type="EMBL" id="JAPWGL010000003">
    <property type="protein sequence ID" value="MCZ4224447.1"/>
    <property type="molecule type" value="Genomic_DNA"/>
</dbReference>
<evidence type="ECO:0000313" key="1">
    <source>
        <dbReference type="EMBL" id="MCZ4224447.1"/>
    </source>
</evidence>
<name>A0ABT4L1Z6_9SPHI</name>
<reference evidence="1" key="1">
    <citation type="submission" date="2022-12" db="EMBL/GenBank/DDBJ databases">
        <title>Genome sequence of SJ11.</title>
        <authorList>
            <person name="Woo H."/>
        </authorList>
    </citation>
    <scope>NUCLEOTIDE SEQUENCE</scope>
    <source>
        <strain evidence="1">SJ11</strain>
    </source>
</reference>
<comment type="caution">
    <text evidence="1">The sequence shown here is derived from an EMBL/GenBank/DDBJ whole genome shotgun (WGS) entry which is preliminary data.</text>
</comment>
<keyword evidence="2" id="KW-1185">Reference proteome</keyword>
<evidence type="ECO:0008006" key="3">
    <source>
        <dbReference type="Google" id="ProtNLM"/>
    </source>
</evidence>